<proteinExistence type="predicted"/>
<feature type="non-terminal residue" evidence="1">
    <location>
        <position position="51"/>
    </location>
</feature>
<feature type="non-terminal residue" evidence="1">
    <location>
        <position position="1"/>
    </location>
</feature>
<sequence length="51" mass="5028">GVSVGWEVDGSAVEVAVVVGIEELDVGEVAETLVDGIMGEGEVGVVADALT</sequence>
<reference evidence="1 2" key="1">
    <citation type="journal article" date="2021" name="Nat. Plants">
        <title>The Taxus genome provides insights into paclitaxel biosynthesis.</title>
        <authorList>
            <person name="Xiong X."/>
            <person name="Gou J."/>
            <person name="Liao Q."/>
            <person name="Li Y."/>
            <person name="Zhou Q."/>
            <person name="Bi G."/>
            <person name="Li C."/>
            <person name="Du R."/>
            <person name="Wang X."/>
            <person name="Sun T."/>
            <person name="Guo L."/>
            <person name="Liang H."/>
            <person name="Lu P."/>
            <person name="Wu Y."/>
            <person name="Zhang Z."/>
            <person name="Ro D.K."/>
            <person name="Shang Y."/>
            <person name="Huang S."/>
            <person name="Yan J."/>
        </authorList>
    </citation>
    <scope>NUCLEOTIDE SEQUENCE [LARGE SCALE GENOMIC DNA]</scope>
    <source>
        <strain evidence="1">Ta-2019</strain>
    </source>
</reference>
<dbReference type="AlphaFoldDB" id="A0AA38GDD6"/>
<dbReference type="EMBL" id="JAHRHJ020000004">
    <property type="protein sequence ID" value="KAH9319270.1"/>
    <property type="molecule type" value="Genomic_DNA"/>
</dbReference>
<dbReference type="Proteomes" id="UP000824469">
    <property type="component" value="Unassembled WGS sequence"/>
</dbReference>
<evidence type="ECO:0000313" key="2">
    <source>
        <dbReference type="Proteomes" id="UP000824469"/>
    </source>
</evidence>
<organism evidence="1 2">
    <name type="scientific">Taxus chinensis</name>
    <name type="common">Chinese yew</name>
    <name type="synonym">Taxus wallichiana var. chinensis</name>
    <dbReference type="NCBI Taxonomy" id="29808"/>
    <lineage>
        <taxon>Eukaryota</taxon>
        <taxon>Viridiplantae</taxon>
        <taxon>Streptophyta</taxon>
        <taxon>Embryophyta</taxon>
        <taxon>Tracheophyta</taxon>
        <taxon>Spermatophyta</taxon>
        <taxon>Pinopsida</taxon>
        <taxon>Pinidae</taxon>
        <taxon>Conifers II</taxon>
        <taxon>Cupressales</taxon>
        <taxon>Taxaceae</taxon>
        <taxon>Taxus</taxon>
    </lineage>
</organism>
<keyword evidence="2" id="KW-1185">Reference proteome</keyword>
<comment type="caution">
    <text evidence="1">The sequence shown here is derived from an EMBL/GenBank/DDBJ whole genome shotgun (WGS) entry which is preliminary data.</text>
</comment>
<name>A0AA38GDD6_TAXCH</name>
<accession>A0AA38GDD6</accession>
<evidence type="ECO:0000313" key="1">
    <source>
        <dbReference type="EMBL" id="KAH9319270.1"/>
    </source>
</evidence>
<gene>
    <name evidence="1" type="ORF">KI387_021039</name>
</gene>
<protein>
    <submittedName>
        <fullName evidence="1">Uncharacterized protein</fullName>
    </submittedName>
</protein>